<dbReference type="RefSeq" id="WP_069963329.1">
    <property type="nucleotide sequence ID" value="NZ_CP016094.1"/>
</dbReference>
<dbReference type="PANTHER" id="PTHR11608">
    <property type="entry name" value="BIFUNCTIONAL PROTEIN PYRR"/>
    <property type="match status" value="1"/>
</dbReference>
<evidence type="ECO:0000256" key="1">
    <source>
        <dbReference type="SAM" id="MobiDB-lite"/>
    </source>
</evidence>
<dbReference type="NCBIfam" id="NF003549">
    <property type="entry name" value="PRK05205.1-5"/>
    <property type="match status" value="1"/>
</dbReference>
<dbReference type="CDD" id="cd06223">
    <property type="entry name" value="PRTases_typeI"/>
    <property type="match status" value="1"/>
</dbReference>
<feature type="domain" description="Phosphoribosyltransferase" evidence="2">
    <location>
        <begin position="9"/>
        <end position="139"/>
    </location>
</feature>
<dbReference type="AlphaFoldDB" id="A0A1D8AZF3"/>
<reference evidence="3 4" key="1">
    <citation type="submission" date="2016-06" db="EMBL/GenBank/DDBJ databases">
        <title>Three novel species with peptidoglycan cell walls form the new genus Lacunisphaera gen. nov. in the family Opitutaceae of the verrucomicrobial subdivision 4.</title>
        <authorList>
            <person name="Rast P."/>
            <person name="Gloeckner I."/>
            <person name="Jogler M."/>
            <person name="Boedeker C."/>
            <person name="Jeske O."/>
            <person name="Wiegand S."/>
            <person name="Reinhardt R."/>
            <person name="Schumann P."/>
            <person name="Rohde M."/>
            <person name="Spring S."/>
            <person name="Gloeckner F.O."/>
            <person name="Jogler C."/>
        </authorList>
    </citation>
    <scope>NUCLEOTIDE SEQUENCE [LARGE SCALE GENOMIC DNA]</scope>
    <source>
        <strain evidence="3 4">IG16b</strain>
    </source>
</reference>
<dbReference type="Gene3D" id="3.40.50.2020">
    <property type="match status" value="1"/>
</dbReference>
<evidence type="ECO:0000313" key="4">
    <source>
        <dbReference type="Proteomes" id="UP000095228"/>
    </source>
</evidence>
<feature type="region of interest" description="Disordered" evidence="1">
    <location>
        <begin position="161"/>
        <end position="187"/>
    </location>
</feature>
<dbReference type="STRING" id="1838286.Verru16b_03355"/>
<evidence type="ECO:0000259" key="2">
    <source>
        <dbReference type="Pfam" id="PF00156"/>
    </source>
</evidence>
<dbReference type="OrthoDB" id="9802227at2"/>
<dbReference type="SUPFAM" id="SSF53271">
    <property type="entry name" value="PRTase-like"/>
    <property type="match status" value="1"/>
</dbReference>
<dbReference type="PANTHER" id="PTHR11608:SF0">
    <property type="entry name" value="BIFUNCTIONAL PROTEIN PYRR"/>
    <property type="match status" value="1"/>
</dbReference>
<protein>
    <submittedName>
        <fullName evidence="3">Bifunctional protein PyrR</fullName>
    </submittedName>
</protein>
<organism evidence="3 4">
    <name type="scientific">Lacunisphaera limnophila</name>
    <dbReference type="NCBI Taxonomy" id="1838286"/>
    <lineage>
        <taxon>Bacteria</taxon>
        <taxon>Pseudomonadati</taxon>
        <taxon>Verrucomicrobiota</taxon>
        <taxon>Opitutia</taxon>
        <taxon>Opitutales</taxon>
        <taxon>Opitutaceae</taxon>
        <taxon>Lacunisphaera</taxon>
    </lineage>
</organism>
<keyword evidence="4" id="KW-1185">Reference proteome</keyword>
<dbReference type="InterPro" id="IPR029057">
    <property type="entry name" value="PRTase-like"/>
</dbReference>
<accession>A0A1D8AZF3</accession>
<dbReference type="Proteomes" id="UP000095228">
    <property type="component" value="Chromosome"/>
</dbReference>
<gene>
    <name evidence="3" type="primary">pyrR</name>
    <name evidence="3" type="ORF">Verru16b_03355</name>
</gene>
<dbReference type="Pfam" id="PF00156">
    <property type="entry name" value="Pribosyltran"/>
    <property type="match status" value="1"/>
</dbReference>
<feature type="compositionally biased region" description="Basic and acidic residues" evidence="1">
    <location>
        <begin position="161"/>
        <end position="178"/>
    </location>
</feature>
<dbReference type="EMBL" id="CP016094">
    <property type="protein sequence ID" value="AOS46255.1"/>
    <property type="molecule type" value="Genomic_DNA"/>
</dbReference>
<dbReference type="KEGG" id="obg:Verru16b_03355"/>
<name>A0A1D8AZF3_9BACT</name>
<evidence type="ECO:0000313" key="3">
    <source>
        <dbReference type="EMBL" id="AOS46255.1"/>
    </source>
</evidence>
<sequence>MATPPQHDAQSIHQAIDRVASAIATRHAGTERLLILGIANGGIEFARRLAARLKQAGLKPGTGTLDTSFHRDDIGANPIPKEHAPTLIPHDVNGATVILADDVLHSGRTLKAALDELFDHGRPTAVELAILVDRGGRLLPFAATYCGLTLAAGPTEKVRVRLDPADPKKDTLVTEPAKKAKPAPARP</sequence>
<dbReference type="InterPro" id="IPR000836">
    <property type="entry name" value="PRTase_dom"/>
</dbReference>
<dbReference type="InterPro" id="IPR050137">
    <property type="entry name" value="PyrR_bifunctional"/>
</dbReference>
<proteinExistence type="predicted"/>